<keyword evidence="1" id="KW-0227">DNA damage</keyword>
<keyword evidence="2" id="KW-0234">DNA repair</keyword>
<proteinExistence type="predicted"/>
<protein>
    <recommendedName>
        <fullName evidence="3">RNA polymerase sigma-70 domain-containing protein</fullName>
    </recommendedName>
</protein>
<organism evidence="4 5">
    <name type="scientific">Candidatus Kaiserbacteria bacterium RIFCSPLOWO2_01_FULL_55_19</name>
    <dbReference type="NCBI Taxonomy" id="1798516"/>
    <lineage>
        <taxon>Bacteria</taxon>
        <taxon>Candidatus Kaiseribacteriota</taxon>
    </lineage>
</organism>
<dbReference type="Gene3D" id="1.10.1670.40">
    <property type="match status" value="1"/>
</dbReference>
<dbReference type="PROSITE" id="PS00715">
    <property type="entry name" value="SIGMA70_1"/>
    <property type="match status" value="1"/>
</dbReference>
<dbReference type="PANTHER" id="PTHR43003:SF5">
    <property type="entry name" value="DNA-3-METHYLADENINE GLYCOSYLASE"/>
    <property type="match status" value="1"/>
</dbReference>
<evidence type="ECO:0000259" key="3">
    <source>
        <dbReference type="PROSITE" id="PS00715"/>
    </source>
</evidence>
<dbReference type="EMBL" id="MFMD01000021">
    <property type="protein sequence ID" value="OGG76420.1"/>
    <property type="molecule type" value="Genomic_DNA"/>
</dbReference>
<evidence type="ECO:0000256" key="1">
    <source>
        <dbReference type="ARBA" id="ARBA00022763"/>
    </source>
</evidence>
<evidence type="ECO:0000256" key="2">
    <source>
        <dbReference type="ARBA" id="ARBA00023204"/>
    </source>
</evidence>
<feature type="domain" description="RNA polymerase sigma-70" evidence="3">
    <location>
        <begin position="11"/>
        <end position="24"/>
    </location>
</feature>
<dbReference type="InterPro" id="IPR051912">
    <property type="entry name" value="Alkylbase_DNA_Glycosylase/TA"/>
</dbReference>
<dbReference type="PANTHER" id="PTHR43003">
    <property type="entry name" value="DNA-3-METHYLADENINE GLYCOSYLASE"/>
    <property type="match status" value="1"/>
</dbReference>
<dbReference type="GO" id="GO:0043916">
    <property type="term" value="F:DNA-7-methylguanine glycosylase activity"/>
    <property type="evidence" value="ECO:0007669"/>
    <property type="project" value="TreeGrafter"/>
</dbReference>
<dbReference type="GO" id="GO:0008725">
    <property type="term" value="F:DNA-3-methyladenine glycosylase activity"/>
    <property type="evidence" value="ECO:0007669"/>
    <property type="project" value="TreeGrafter"/>
</dbReference>
<name>A0A1F6ES14_9BACT</name>
<evidence type="ECO:0000313" key="4">
    <source>
        <dbReference type="EMBL" id="OGG76420.1"/>
    </source>
</evidence>
<accession>A0A1F6ES14</accession>
<dbReference type="GO" id="GO:0003700">
    <property type="term" value="F:DNA-binding transcription factor activity"/>
    <property type="evidence" value="ECO:0007669"/>
    <property type="project" value="InterPro"/>
</dbReference>
<dbReference type="GO" id="GO:0006352">
    <property type="term" value="P:DNA-templated transcription initiation"/>
    <property type="evidence" value="ECO:0007669"/>
    <property type="project" value="InterPro"/>
</dbReference>
<reference evidence="4 5" key="1">
    <citation type="journal article" date="2016" name="Nat. Commun.">
        <title>Thousands of microbial genomes shed light on interconnected biogeochemical processes in an aquifer system.</title>
        <authorList>
            <person name="Anantharaman K."/>
            <person name="Brown C.T."/>
            <person name="Hug L.A."/>
            <person name="Sharon I."/>
            <person name="Castelle C.J."/>
            <person name="Probst A.J."/>
            <person name="Thomas B.C."/>
            <person name="Singh A."/>
            <person name="Wilkins M.J."/>
            <person name="Karaoz U."/>
            <person name="Brodie E.L."/>
            <person name="Williams K.H."/>
            <person name="Hubbard S.S."/>
            <person name="Banfield J.F."/>
        </authorList>
    </citation>
    <scope>NUCLEOTIDE SEQUENCE [LARGE SCALE GENOMIC DNA]</scope>
</reference>
<dbReference type="Proteomes" id="UP000176714">
    <property type="component" value="Unassembled WGS sequence"/>
</dbReference>
<comment type="caution">
    <text evidence="4">The sequence shown here is derived from an EMBL/GenBank/DDBJ whole genome shotgun (WGS) entry which is preliminary data.</text>
</comment>
<dbReference type="AlphaFoldDB" id="A0A1F6ES14"/>
<dbReference type="InterPro" id="IPR011257">
    <property type="entry name" value="DNA_glycosylase"/>
</dbReference>
<dbReference type="InterPro" id="IPR000943">
    <property type="entry name" value="RNA_pol_sigma70"/>
</dbReference>
<sequence>MFMMNTLGRADVFSAGDLGLIRAIEAIYTLPKDTPRTSLLRIAEKWSPYRTYASLLLWRSRDTQGG</sequence>
<gene>
    <name evidence="4" type="ORF">A2950_01665</name>
</gene>
<dbReference type="SUPFAM" id="SSF48150">
    <property type="entry name" value="DNA-glycosylase"/>
    <property type="match status" value="1"/>
</dbReference>
<dbReference type="GO" id="GO:0032993">
    <property type="term" value="C:protein-DNA complex"/>
    <property type="evidence" value="ECO:0007669"/>
    <property type="project" value="TreeGrafter"/>
</dbReference>
<dbReference type="GO" id="GO:0006285">
    <property type="term" value="P:base-excision repair, AP site formation"/>
    <property type="evidence" value="ECO:0007669"/>
    <property type="project" value="TreeGrafter"/>
</dbReference>
<dbReference type="STRING" id="1798516.A2950_01665"/>
<evidence type="ECO:0000313" key="5">
    <source>
        <dbReference type="Proteomes" id="UP000176714"/>
    </source>
</evidence>
<dbReference type="GO" id="GO:0032131">
    <property type="term" value="F:alkylated DNA binding"/>
    <property type="evidence" value="ECO:0007669"/>
    <property type="project" value="TreeGrafter"/>
</dbReference>
<dbReference type="GO" id="GO:0006307">
    <property type="term" value="P:DNA alkylation repair"/>
    <property type="evidence" value="ECO:0007669"/>
    <property type="project" value="TreeGrafter"/>
</dbReference>